<evidence type="ECO:0000256" key="3">
    <source>
        <dbReference type="PROSITE-ProRule" id="PRU00023"/>
    </source>
</evidence>
<dbReference type="EMBL" id="GL377313">
    <property type="protein sequence ID" value="EFI92141.1"/>
    <property type="molecule type" value="Genomic_DNA"/>
</dbReference>
<keyword evidence="2 3" id="KW-0040">ANK repeat</keyword>
<evidence type="ECO:0000313" key="5">
    <source>
        <dbReference type="Proteomes" id="UP000007431"/>
    </source>
</evidence>
<dbReference type="RefSeq" id="XP_003027044.1">
    <property type="nucleotide sequence ID" value="XM_003026998.1"/>
</dbReference>
<keyword evidence="5" id="KW-1185">Reference proteome</keyword>
<feature type="repeat" description="ANK" evidence="3">
    <location>
        <begin position="17"/>
        <end position="49"/>
    </location>
</feature>
<dbReference type="GeneID" id="9593383"/>
<name>D8QJ16_SCHCM</name>
<dbReference type="InterPro" id="IPR002110">
    <property type="entry name" value="Ankyrin_rpt"/>
</dbReference>
<evidence type="ECO:0000256" key="1">
    <source>
        <dbReference type="ARBA" id="ARBA00022737"/>
    </source>
</evidence>
<dbReference type="InterPro" id="IPR036770">
    <property type="entry name" value="Ankyrin_rpt-contain_sf"/>
</dbReference>
<proteinExistence type="predicted"/>
<dbReference type="OrthoDB" id="194358at2759"/>
<gene>
    <name evidence="4" type="ORF">SCHCODRAFT_86098</name>
</gene>
<dbReference type="VEuPathDB" id="FungiDB:SCHCODRAFT_086098"/>
<accession>D8QJ16</accession>
<dbReference type="OMA" id="YSSECCA"/>
<organism evidence="5">
    <name type="scientific">Schizophyllum commune (strain H4-8 / FGSC 9210)</name>
    <name type="common">Split gill fungus</name>
    <dbReference type="NCBI Taxonomy" id="578458"/>
    <lineage>
        <taxon>Eukaryota</taxon>
        <taxon>Fungi</taxon>
        <taxon>Dikarya</taxon>
        <taxon>Basidiomycota</taxon>
        <taxon>Agaricomycotina</taxon>
        <taxon>Agaricomycetes</taxon>
        <taxon>Agaricomycetidae</taxon>
        <taxon>Agaricales</taxon>
        <taxon>Schizophyllaceae</taxon>
        <taxon>Schizophyllum</taxon>
    </lineage>
</organism>
<dbReference type="STRING" id="578458.D8QJ16"/>
<dbReference type="PROSITE" id="PS50297">
    <property type="entry name" value="ANK_REP_REGION"/>
    <property type="match status" value="2"/>
</dbReference>
<reference evidence="4 5" key="1">
    <citation type="journal article" date="2010" name="Nat. Biotechnol.">
        <title>Genome sequence of the model mushroom Schizophyllum commune.</title>
        <authorList>
            <person name="Ohm R.A."/>
            <person name="de Jong J.F."/>
            <person name="Lugones L.G."/>
            <person name="Aerts A."/>
            <person name="Kothe E."/>
            <person name="Stajich J.E."/>
            <person name="de Vries R.P."/>
            <person name="Record E."/>
            <person name="Levasseur A."/>
            <person name="Baker S.E."/>
            <person name="Bartholomew K.A."/>
            <person name="Coutinho P.M."/>
            <person name="Erdmann S."/>
            <person name="Fowler T.J."/>
            <person name="Gathman A.C."/>
            <person name="Lombard V."/>
            <person name="Henrissat B."/>
            <person name="Knabe N."/>
            <person name="Kuees U."/>
            <person name="Lilly W.W."/>
            <person name="Lindquist E."/>
            <person name="Lucas S."/>
            <person name="Magnuson J.K."/>
            <person name="Piumi F."/>
            <person name="Raudaskoski M."/>
            <person name="Salamov A."/>
            <person name="Schmutz J."/>
            <person name="Schwarze F.W.M.R."/>
            <person name="vanKuyk P.A."/>
            <person name="Horton J.S."/>
            <person name="Grigoriev I.V."/>
            <person name="Woesten H.A.B."/>
        </authorList>
    </citation>
    <scope>NUCLEOTIDE SEQUENCE [LARGE SCALE GENOMIC DNA]</scope>
    <source>
        <strain evidence="5">H4-8 / FGSC 9210</strain>
    </source>
</reference>
<dbReference type="Gene3D" id="1.25.40.20">
    <property type="entry name" value="Ankyrin repeat-containing domain"/>
    <property type="match status" value="2"/>
</dbReference>
<dbReference type="AlphaFoldDB" id="D8QJ16"/>
<keyword evidence="1" id="KW-0677">Repeat</keyword>
<evidence type="ECO:0000256" key="2">
    <source>
        <dbReference type="ARBA" id="ARBA00023043"/>
    </source>
</evidence>
<dbReference type="eggNOG" id="KOG0504">
    <property type="taxonomic scope" value="Eukaryota"/>
</dbReference>
<dbReference type="SUPFAM" id="SSF48403">
    <property type="entry name" value="Ankyrin repeat"/>
    <property type="match status" value="1"/>
</dbReference>
<feature type="repeat" description="ANK" evidence="3">
    <location>
        <begin position="112"/>
        <end position="144"/>
    </location>
</feature>
<sequence>MNVLLDAGADTESRDVDGCTALHYATKGAHLGVVSILLDRGADVNAREKTGKTALHFAATGDILRSATEERVAAEGPAQNGSDHPALCPRPNIEVARALINGGAHANCQDDDGNQPLHVAAFHEAEEIARLLLAAGVDPICSNRMGRVPVDGIGTNSQLSNSPARRERVRQLLGASVVVTTAGMPK</sequence>
<dbReference type="Pfam" id="PF13637">
    <property type="entry name" value="Ank_4"/>
    <property type="match status" value="1"/>
</dbReference>
<dbReference type="InParanoid" id="D8QJ16"/>
<protein>
    <submittedName>
        <fullName evidence="4">Uncharacterized protein</fullName>
    </submittedName>
</protein>
<dbReference type="KEGG" id="scm:SCHCO_086098"/>
<dbReference type="PANTHER" id="PTHR24171">
    <property type="entry name" value="ANKYRIN REPEAT DOMAIN-CONTAINING PROTEIN 39-RELATED"/>
    <property type="match status" value="1"/>
</dbReference>
<evidence type="ECO:0000313" key="4">
    <source>
        <dbReference type="EMBL" id="EFI92141.1"/>
    </source>
</evidence>
<dbReference type="PROSITE" id="PS50088">
    <property type="entry name" value="ANK_REPEAT"/>
    <property type="match status" value="2"/>
</dbReference>
<dbReference type="HOGENOM" id="CLU_1455203_0_0_1"/>
<dbReference type="Pfam" id="PF12796">
    <property type="entry name" value="Ank_2"/>
    <property type="match status" value="1"/>
</dbReference>
<dbReference type="Proteomes" id="UP000007431">
    <property type="component" value="Unassembled WGS sequence"/>
</dbReference>
<dbReference type="SMART" id="SM00248">
    <property type="entry name" value="ANK"/>
    <property type="match status" value="3"/>
</dbReference>